<organism evidence="2 3">
    <name type="scientific">Pseudoalteromonas porphyrae</name>
    <dbReference type="NCBI Taxonomy" id="187330"/>
    <lineage>
        <taxon>Bacteria</taxon>
        <taxon>Pseudomonadati</taxon>
        <taxon>Pseudomonadota</taxon>
        <taxon>Gammaproteobacteria</taxon>
        <taxon>Alteromonadales</taxon>
        <taxon>Pseudoalteromonadaceae</taxon>
        <taxon>Pseudoalteromonas</taxon>
    </lineage>
</organism>
<dbReference type="STRING" id="187330.AMS58_17840"/>
<dbReference type="EMBL" id="LHPH01000025">
    <property type="protein sequence ID" value="KPH58602.1"/>
    <property type="molecule type" value="Genomic_DNA"/>
</dbReference>
<gene>
    <name evidence="2" type="ORF">ADS77_17610</name>
</gene>
<dbReference type="RefSeq" id="WP_054455586.1">
    <property type="nucleotide sequence ID" value="NZ_LHPH01000025.1"/>
</dbReference>
<dbReference type="AlphaFoldDB" id="A0A0N1EEP0"/>
<dbReference type="OrthoDB" id="280897at2"/>
<keyword evidence="1" id="KW-0732">Signal</keyword>
<evidence type="ECO:0000256" key="1">
    <source>
        <dbReference type="SAM" id="SignalP"/>
    </source>
</evidence>
<evidence type="ECO:0000313" key="3">
    <source>
        <dbReference type="Proteomes" id="UP000037848"/>
    </source>
</evidence>
<reference evidence="2 3" key="1">
    <citation type="submission" date="2015-08" db="EMBL/GenBank/DDBJ databases">
        <title>Draft Genome Sequence of Pseudoalteromonas porphyrae UCD-SED14.</title>
        <authorList>
            <person name="Coil D.A."/>
            <person name="Jospin G."/>
            <person name="Lee R.D."/>
            <person name="Eisen J.A."/>
        </authorList>
    </citation>
    <scope>NUCLEOTIDE SEQUENCE [LARGE SCALE GENOMIC DNA]</scope>
    <source>
        <strain evidence="2 3">UCD-SED14</strain>
    </source>
</reference>
<comment type="caution">
    <text evidence="2">The sequence shown here is derived from an EMBL/GenBank/DDBJ whole genome shotgun (WGS) entry which is preliminary data.</text>
</comment>
<evidence type="ECO:0000313" key="2">
    <source>
        <dbReference type="EMBL" id="KPH58602.1"/>
    </source>
</evidence>
<keyword evidence="3" id="KW-1185">Reference proteome</keyword>
<dbReference type="PATRIC" id="fig|187330.3.peg.2161"/>
<name>A0A0N1EEP0_9GAMM</name>
<evidence type="ECO:0008006" key="4">
    <source>
        <dbReference type="Google" id="ProtNLM"/>
    </source>
</evidence>
<feature type="chain" id="PRO_5005870221" description="Cytochrome c family protein" evidence="1">
    <location>
        <begin position="30"/>
        <end position="478"/>
    </location>
</feature>
<sequence length="478" mass="53919">MEPVLRNIHSVIKTPIVLALTFASFTALSTNENTPSHAQYTTSSSACVAKKEWFKSPVVPPKEGKDSHFAFVNNEDKSSNCDFHQWSWQKFLYLTQVDKKTNDLVMFGDNYRQVNNEMMPYFEPWNDLLNPTGFELSSQLILEDTTQAGSSHGKIFTKYGNQPAYYSIHINREFIQSAAKNPITSGDEFAVGSVEIKAAWLATDQLRALYTDKEIHANFYTRKAMIKADSKTISNTEVALIGMHVVGVVENHPEFIWATFEHHTSAPDYYGSPGTFKKVTTPYEKNKIVSSDDKFIFYRKNTTAGNANLSYPAEQTTTNTFRLYQFGVPNGAPYTNVASSDQQTRDAENFNNIQVLNNSVKQGLTKHDSRWQHYFYAGSVWLSTQGYKFNEGISGNIVPPNANDKLRGSLALANITMETYTQTYGDPNQNKSYSTNNCFACHATSKGESTMEVSHIFKNFQKLRSSHRQINAGSTHQR</sequence>
<proteinExistence type="predicted"/>
<dbReference type="Proteomes" id="UP000037848">
    <property type="component" value="Unassembled WGS sequence"/>
</dbReference>
<protein>
    <recommendedName>
        <fullName evidence="4">Cytochrome c family protein</fullName>
    </recommendedName>
</protein>
<feature type="signal peptide" evidence="1">
    <location>
        <begin position="1"/>
        <end position="29"/>
    </location>
</feature>
<accession>A0A0N1EEP0</accession>